<feature type="domain" description="HTH iclR-type" evidence="4">
    <location>
        <begin position="17"/>
        <end position="77"/>
    </location>
</feature>
<proteinExistence type="predicted"/>
<keyword evidence="3" id="KW-0804">Transcription</keyword>
<dbReference type="GO" id="GO:0045893">
    <property type="term" value="P:positive regulation of DNA-templated transcription"/>
    <property type="evidence" value="ECO:0007669"/>
    <property type="project" value="InterPro"/>
</dbReference>
<dbReference type="GO" id="GO:0046278">
    <property type="term" value="P:3,4-dihydroxybenzoate metabolic process"/>
    <property type="evidence" value="ECO:0007669"/>
    <property type="project" value="InterPro"/>
</dbReference>
<dbReference type="Pfam" id="PF09339">
    <property type="entry name" value="HTH_IclR"/>
    <property type="match status" value="1"/>
</dbReference>
<dbReference type="GO" id="GO:0003677">
    <property type="term" value="F:DNA binding"/>
    <property type="evidence" value="ECO:0007669"/>
    <property type="project" value="UniProtKB-KW"/>
</dbReference>
<dbReference type="GO" id="GO:0045892">
    <property type="term" value="P:negative regulation of DNA-templated transcription"/>
    <property type="evidence" value="ECO:0007669"/>
    <property type="project" value="TreeGrafter"/>
</dbReference>
<protein>
    <submittedName>
        <fullName evidence="6">IclR family transcriptional regulator</fullName>
    </submittedName>
</protein>
<evidence type="ECO:0000259" key="4">
    <source>
        <dbReference type="PROSITE" id="PS51077"/>
    </source>
</evidence>
<dbReference type="InterPro" id="IPR014757">
    <property type="entry name" value="Tscrpt_reg_IclR_C"/>
</dbReference>
<dbReference type="SUPFAM" id="SSF46785">
    <property type="entry name" value="Winged helix' DNA-binding domain"/>
    <property type="match status" value="1"/>
</dbReference>
<dbReference type="EMBL" id="QQBB01000002">
    <property type="protein sequence ID" value="RDI60623.1"/>
    <property type="molecule type" value="Genomic_DNA"/>
</dbReference>
<dbReference type="InterPro" id="IPR005471">
    <property type="entry name" value="Tscrpt_reg_IclR_N"/>
</dbReference>
<keyword evidence="2" id="KW-0238">DNA-binding</keyword>
<dbReference type="RefSeq" id="WP_114768860.1">
    <property type="nucleotide sequence ID" value="NZ_QQBB01000002.1"/>
</dbReference>
<dbReference type="InterPro" id="IPR050707">
    <property type="entry name" value="HTH_MetabolicPath_Reg"/>
</dbReference>
<comment type="caution">
    <text evidence="6">The sequence shown here is derived from an EMBL/GenBank/DDBJ whole genome shotgun (WGS) entry which is preliminary data.</text>
</comment>
<dbReference type="SMART" id="SM00346">
    <property type="entry name" value="HTH_ICLR"/>
    <property type="match status" value="1"/>
</dbReference>
<dbReference type="Pfam" id="PF01614">
    <property type="entry name" value="IclR_C"/>
    <property type="match status" value="1"/>
</dbReference>
<organism evidence="6 7">
    <name type="scientific">Microvirga subterranea</name>
    <dbReference type="NCBI Taxonomy" id="186651"/>
    <lineage>
        <taxon>Bacteria</taxon>
        <taxon>Pseudomonadati</taxon>
        <taxon>Pseudomonadota</taxon>
        <taxon>Alphaproteobacteria</taxon>
        <taxon>Hyphomicrobiales</taxon>
        <taxon>Methylobacteriaceae</taxon>
        <taxon>Microvirga</taxon>
    </lineage>
</organism>
<evidence type="ECO:0000313" key="6">
    <source>
        <dbReference type="EMBL" id="RDI60623.1"/>
    </source>
</evidence>
<dbReference type="Gene3D" id="1.10.10.10">
    <property type="entry name" value="Winged helix-like DNA-binding domain superfamily/Winged helix DNA-binding domain"/>
    <property type="match status" value="1"/>
</dbReference>
<dbReference type="InterPro" id="IPR036388">
    <property type="entry name" value="WH-like_DNA-bd_sf"/>
</dbReference>
<gene>
    <name evidence="6" type="ORF">DES45_1029</name>
</gene>
<dbReference type="PROSITE" id="PS51078">
    <property type="entry name" value="ICLR_ED"/>
    <property type="match status" value="1"/>
</dbReference>
<evidence type="ECO:0000256" key="1">
    <source>
        <dbReference type="ARBA" id="ARBA00023015"/>
    </source>
</evidence>
<dbReference type="InterPro" id="IPR036390">
    <property type="entry name" value="WH_DNA-bd_sf"/>
</dbReference>
<dbReference type="AlphaFoldDB" id="A0A370HPW7"/>
<dbReference type="Gene3D" id="3.30.450.40">
    <property type="match status" value="1"/>
</dbReference>
<name>A0A370HPW7_9HYPH</name>
<dbReference type="PANTHER" id="PTHR30136">
    <property type="entry name" value="HELIX-TURN-HELIX TRANSCRIPTIONAL REGULATOR, ICLR FAMILY"/>
    <property type="match status" value="1"/>
</dbReference>
<evidence type="ECO:0000256" key="3">
    <source>
        <dbReference type="ARBA" id="ARBA00023163"/>
    </source>
</evidence>
<dbReference type="Proteomes" id="UP000254925">
    <property type="component" value="Unassembled WGS sequence"/>
</dbReference>
<dbReference type="NCBIfam" id="TIGR02431">
    <property type="entry name" value="pcaR_pcaU"/>
    <property type="match status" value="1"/>
</dbReference>
<dbReference type="InterPro" id="IPR029016">
    <property type="entry name" value="GAF-like_dom_sf"/>
</dbReference>
<dbReference type="PROSITE" id="PS51077">
    <property type="entry name" value="HTH_ICLR"/>
    <property type="match status" value="1"/>
</dbReference>
<dbReference type="SUPFAM" id="SSF55781">
    <property type="entry name" value="GAF domain-like"/>
    <property type="match status" value="1"/>
</dbReference>
<evidence type="ECO:0000313" key="7">
    <source>
        <dbReference type="Proteomes" id="UP000254925"/>
    </source>
</evidence>
<reference evidence="6 7" key="1">
    <citation type="submission" date="2018-07" db="EMBL/GenBank/DDBJ databases">
        <title>Genomic Encyclopedia of Type Strains, Phase IV (KMG-IV): sequencing the most valuable type-strain genomes for metagenomic binning, comparative biology and taxonomic classification.</title>
        <authorList>
            <person name="Goeker M."/>
        </authorList>
    </citation>
    <scope>NUCLEOTIDE SEQUENCE [LARGE SCALE GENOMIC DNA]</scope>
    <source>
        <strain evidence="6 7">DSM 14364</strain>
    </source>
</reference>
<dbReference type="PANTHER" id="PTHR30136:SF34">
    <property type="entry name" value="TRANSCRIPTIONAL REGULATOR"/>
    <property type="match status" value="1"/>
</dbReference>
<keyword evidence="1" id="KW-0805">Transcription regulation</keyword>
<sequence length="260" mass="28747">MTNTEMDEAAVGDRDFVASLEKGLAVIEAFDASRPRLTLTEVAKLTGITRAGARRYLRTLTKLNYANFDGRYFSLNPRILRLGYAYLASTSHSIRLQPFLERISEQTGESSSAAMLDGDDIVYIARSATRRIMSIGLGVGSRLPAYCTSLGRAILAFQPEAEIEAYLQRVRLEPRTPKTITDKDQFRGALQAVRNQGYSVVDEELEYGLRSIAVPLVQKDGAVTIALNISAQAARATVAEMEERLLPALRDASEALRYTY</sequence>
<evidence type="ECO:0000256" key="2">
    <source>
        <dbReference type="ARBA" id="ARBA00023125"/>
    </source>
</evidence>
<dbReference type="InterPro" id="IPR012794">
    <property type="entry name" value="PcaR_PcaU"/>
</dbReference>
<dbReference type="GO" id="GO:0003700">
    <property type="term" value="F:DNA-binding transcription factor activity"/>
    <property type="evidence" value="ECO:0007669"/>
    <property type="project" value="TreeGrafter"/>
</dbReference>
<keyword evidence="7" id="KW-1185">Reference proteome</keyword>
<evidence type="ECO:0000259" key="5">
    <source>
        <dbReference type="PROSITE" id="PS51078"/>
    </source>
</evidence>
<feature type="domain" description="IclR-ED" evidence="5">
    <location>
        <begin position="78"/>
        <end position="260"/>
    </location>
</feature>
<dbReference type="OrthoDB" id="9807558at2"/>
<accession>A0A370HPW7</accession>